<gene>
    <name evidence="3" type="ORF">FOF52_12960</name>
</gene>
<dbReference type="EMBL" id="CP051627">
    <property type="protein sequence ID" value="UPT21747.1"/>
    <property type="molecule type" value="Genomic_DNA"/>
</dbReference>
<feature type="region of interest" description="Disordered" evidence="1">
    <location>
        <begin position="136"/>
        <end position="226"/>
    </location>
</feature>
<keyword evidence="2" id="KW-1133">Transmembrane helix</keyword>
<sequence>MTETGVLTARGLRPLAGPVVRWAARRGTTPAALARAGVVLTVVAAVWFTDPSPVGGLAGALALALVLCCDAVGDRLGEQSSDTLTAWTVAVLVHLREFVLYAALAVGAGLAGRTDAWMWAAGALVAYAVRESVTAARASRSPVPPRRGGPRTSPIEAVDPSRDSREPADPEFTAELLGAARRRDDGAERNDPVRGRTALPRREGGARPLAHDGAVPPEAVGKPTAPAPSGGVGELLGALAAFGPSERFLVIAVSVTIWGASAAFPALILGSAVAVATATMTPHRDPQ</sequence>
<keyword evidence="4" id="KW-1185">Reference proteome</keyword>
<accession>A0ABY4L240</accession>
<feature type="compositionally biased region" description="Basic and acidic residues" evidence="1">
    <location>
        <begin position="159"/>
        <end position="168"/>
    </location>
</feature>
<protein>
    <recommendedName>
        <fullName evidence="5">CDP-alcohol phosphatidyltransferase</fullName>
    </recommendedName>
</protein>
<evidence type="ECO:0008006" key="5">
    <source>
        <dbReference type="Google" id="ProtNLM"/>
    </source>
</evidence>
<dbReference type="Gene3D" id="1.20.120.1760">
    <property type="match status" value="1"/>
</dbReference>
<feature type="transmembrane region" description="Helical" evidence="2">
    <location>
        <begin position="248"/>
        <end position="276"/>
    </location>
</feature>
<feature type="compositionally biased region" description="Basic and acidic residues" evidence="1">
    <location>
        <begin position="181"/>
        <end position="205"/>
    </location>
</feature>
<name>A0ABY4L240_THEAE</name>
<proteinExistence type="predicted"/>
<evidence type="ECO:0000256" key="2">
    <source>
        <dbReference type="SAM" id="Phobius"/>
    </source>
</evidence>
<dbReference type="RefSeq" id="WP_248590236.1">
    <property type="nucleotide sequence ID" value="NZ_BAABEB010000004.1"/>
</dbReference>
<reference evidence="3 4" key="1">
    <citation type="submission" date="2020-04" db="EMBL/GenBank/DDBJ databases">
        <title>Thermobifida alba genome sequencing and assembly.</title>
        <authorList>
            <person name="Luzics S."/>
            <person name="Horvath B."/>
            <person name="Nagy I."/>
            <person name="Toth A."/>
            <person name="Nagy I."/>
            <person name="Kukolya J."/>
        </authorList>
    </citation>
    <scope>NUCLEOTIDE SEQUENCE [LARGE SCALE GENOMIC DNA]</scope>
    <source>
        <strain evidence="3 4">DSM 43795</strain>
    </source>
</reference>
<dbReference type="Proteomes" id="UP000832041">
    <property type="component" value="Chromosome"/>
</dbReference>
<dbReference type="InterPro" id="IPR043130">
    <property type="entry name" value="CDP-OH_PTrfase_TM_dom"/>
</dbReference>
<keyword evidence="2" id="KW-0472">Membrane</keyword>
<evidence type="ECO:0000256" key="1">
    <source>
        <dbReference type="SAM" id="MobiDB-lite"/>
    </source>
</evidence>
<evidence type="ECO:0000313" key="4">
    <source>
        <dbReference type="Proteomes" id="UP000832041"/>
    </source>
</evidence>
<organism evidence="3 4">
    <name type="scientific">Thermobifida alba</name>
    <name type="common">Thermomonospora alba</name>
    <dbReference type="NCBI Taxonomy" id="53522"/>
    <lineage>
        <taxon>Bacteria</taxon>
        <taxon>Bacillati</taxon>
        <taxon>Actinomycetota</taxon>
        <taxon>Actinomycetes</taxon>
        <taxon>Streptosporangiales</taxon>
        <taxon>Nocardiopsidaceae</taxon>
        <taxon>Thermobifida</taxon>
    </lineage>
</organism>
<evidence type="ECO:0000313" key="3">
    <source>
        <dbReference type="EMBL" id="UPT21747.1"/>
    </source>
</evidence>
<keyword evidence="2" id="KW-0812">Transmembrane</keyword>